<evidence type="ECO:0000256" key="1">
    <source>
        <dbReference type="ARBA" id="ARBA00022741"/>
    </source>
</evidence>
<keyword evidence="7" id="KW-0175">Coiled coil</keyword>
<feature type="binding site" evidence="6">
    <location>
        <begin position="179"/>
        <end position="186"/>
    </location>
    <ligand>
        <name>ATP</name>
        <dbReference type="ChEBI" id="CHEBI:30616"/>
    </ligand>
</feature>
<evidence type="ECO:0000256" key="8">
    <source>
        <dbReference type="SAM" id="MobiDB-lite"/>
    </source>
</evidence>
<evidence type="ECO:0000256" key="3">
    <source>
        <dbReference type="ARBA" id="ARBA00023123"/>
    </source>
</evidence>
<feature type="domain" description="Myosin motor" evidence="10">
    <location>
        <begin position="82"/>
        <end position="798"/>
    </location>
</feature>
<dbReference type="Proteomes" id="UP001165082">
    <property type="component" value="Unassembled WGS sequence"/>
</dbReference>
<dbReference type="GO" id="GO:0051015">
    <property type="term" value="F:actin filament binding"/>
    <property type="evidence" value="ECO:0007669"/>
    <property type="project" value="TreeGrafter"/>
</dbReference>
<dbReference type="GO" id="GO:0005524">
    <property type="term" value="F:ATP binding"/>
    <property type="evidence" value="ECO:0007669"/>
    <property type="project" value="UniProtKB-UniRule"/>
</dbReference>
<comment type="caution">
    <text evidence="11">The sequence shown here is derived from an EMBL/GenBank/DDBJ whole genome shotgun (WGS) entry which is preliminary data.</text>
</comment>
<organism evidence="11 12">
    <name type="scientific">Triparma retinervis</name>
    <dbReference type="NCBI Taxonomy" id="2557542"/>
    <lineage>
        <taxon>Eukaryota</taxon>
        <taxon>Sar</taxon>
        <taxon>Stramenopiles</taxon>
        <taxon>Ochrophyta</taxon>
        <taxon>Bolidophyceae</taxon>
        <taxon>Parmales</taxon>
        <taxon>Triparmaceae</taxon>
        <taxon>Triparma</taxon>
    </lineage>
</organism>
<dbReference type="GO" id="GO:0016020">
    <property type="term" value="C:membrane"/>
    <property type="evidence" value="ECO:0007669"/>
    <property type="project" value="TreeGrafter"/>
</dbReference>
<dbReference type="EMBL" id="BRXZ01001230">
    <property type="protein sequence ID" value="GMH65964.1"/>
    <property type="molecule type" value="Genomic_DNA"/>
</dbReference>
<feature type="compositionally biased region" description="Gly residues" evidence="8">
    <location>
        <begin position="3685"/>
        <end position="3696"/>
    </location>
</feature>
<feature type="compositionally biased region" description="Basic and acidic residues" evidence="8">
    <location>
        <begin position="2714"/>
        <end position="2728"/>
    </location>
</feature>
<dbReference type="FunFam" id="1.10.10.820:FF:000001">
    <property type="entry name" value="Myosin heavy chain"/>
    <property type="match status" value="1"/>
</dbReference>
<dbReference type="Pfam" id="PF00063">
    <property type="entry name" value="Myosin_head"/>
    <property type="match status" value="1"/>
</dbReference>
<evidence type="ECO:0000256" key="2">
    <source>
        <dbReference type="ARBA" id="ARBA00022840"/>
    </source>
</evidence>
<feature type="domain" description="MyTH4" evidence="9">
    <location>
        <begin position="3205"/>
        <end position="3359"/>
    </location>
</feature>
<feature type="region of interest" description="Disordered" evidence="8">
    <location>
        <begin position="1084"/>
        <end position="1115"/>
    </location>
</feature>
<keyword evidence="12" id="KW-1185">Reference proteome</keyword>
<dbReference type="GO" id="GO:0000146">
    <property type="term" value="F:microfilament motor activity"/>
    <property type="evidence" value="ECO:0007669"/>
    <property type="project" value="TreeGrafter"/>
</dbReference>
<dbReference type="Gene3D" id="1.10.10.820">
    <property type="match status" value="1"/>
</dbReference>
<evidence type="ECO:0000256" key="6">
    <source>
        <dbReference type="PROSITE-ProRule" id="PRU00782"/>
    </source>
</evidence>
<dbReference type="OrthoDB" id="196154at2759"/>
<dbReference type="PANTHER" id="PTHR13140:SF706">
    <property type="entry name" value="DILUTE CLASS UNCONVENTIONAL MYOSIN, ISOFORM C"/>
    <property type="match status" value="1"/>
</dbReference>
<dbReference type="SMART" id="SM00242">
    <property type="entry name" value="MYSc"/>
    <property type="match status" value="1"/>
</dbReference>
<dbReference type="GO" id="GO:0016459">
    <property type="term" value="C:myosin complex"/>
    <property type="evidence" value="ECO:0007669"/>
    <property type="project" value="UniProtKB-KW"/>
</dbReference>
<dbReference type="CDD" id="cd00124">
    <property type="entry name" value="MYSc"/>
    <property type="match status" value="1"/>
</dbReference>
<evidence type="ECO:0000313" key="12">
    <source>
        <dbReference type="Proteomes" id="UP001165082"/>
    </source>
</evidence>
<dbReference type="Gene3D" id="3.40.850.10">
    <property type="entry name" value="Kinesin motor domain"/>
    <property type="match status" value="1"/>
</dbReference>
<feature type="compositionally biased region" description="Basic residues" evidence="8">
    <location>
        <begin position="3630"/>
        <end position="3639"/>
    </location>
</feature>
<dbReference type="PANTHER" id="PTHR13140">
    <property type="entry name" value="MYOSIN"/>
    <property type="match status" value="1"/>
</dbReference>
<keyword evidence="4 6" id="KW-0505">Motor protein</keyword>
<dbReference type="Pfam" id="PF00784">
    <property type="entry name" value="MyTH4"/>
    <property type="match status" value="1"/>
</dbReference>
<dbReference type="GO" id="GO:0005737">
    <property type="term" value="C:cytoplasm"/>
    <property type="evidence" value="ECO:0007669"/>
    <property type="project" value="TreeGrafter"/>
</dbReference>
<evidence type="ECO:0000256" key="5">
    <source>
        <dbReference type="ARBA" id="ARBA00023203"/>
    </source>
</evidence>
<dbReference type="SUPFAM" id="SSF52540">
    <property type="entry name" value="P-loop containing nucleoside triphosphate hydrolases"/>
    <property type="match status" value="1"/>
</dbReference>
<dbReference type="InterPro" id="IPR000857">
    <property type="entry name" value="MyTH4_dom"/>
</dbReference>
<dbReference type="Gene3D" id="1.20.5.4820">
    <property type="match status" value="1"/>
</dbReference>
<gene>
    <name evidence="11" type="ORF">TrRE_jg751</name>
</gene>
<evidence type="ECO:0000256" key="7">
    <source>
        <dbReference type="SAM" id="Coils"/>
    </source>
</evidence>
<dbReference type="InterPro" id="IPR001609">
    <property type="entry name" value="Myosin_head_motor_dom-like"/>
</dbReference>
<name>A0A9W7ACQ9_9STRA</name>
<dbReference type="InterPro" id="IPR038185">
    <property type="entry name" value="MyTH4_dom_sf"/>
</dbReference>
<keyword evidence="5 6" id="KW-0009">Actin-binding</keyword>
<feature type="compositionally biased region" description="Acidic residues" evidence="8">
    <location>
        <begin position="1092"/>
        <end position="1114"/>
    </location>
</feature>
<comment type="similarity">
    <text evidence="6">Belongs to the TRAFAC class myosin-kinesin ATPase superfamily. Myosin family.</text>
</comment>
<keyword evidence="2 6" id="KW-0067">ATP-binding</keyword>
<dbReference type="InterPro" id="IPR036961">
    <property type="entry name" value="Kinesin_motor_dom_sf"/>
</dbReference>
<evidence type="ECO:0000313" key="11">
    <source>
        <dbReference type="EMBL" id="GMH65964.1"/>
    </source>
</evidence>
<dbReference type="PROSITE" id="PS51016">
    <property type="entry name" value="MYTH4"/>
    <property type="match status" value="1"/>
</dbReference>
<sequence length="3791" mass="428491">MNAEQTAYFVEHPDLLFHAAILSSNPEMDIKRSLINPDDEDIPSIRYKLYRPNDSKFNKAQEFQTCLISKLGPRISSIDNMAIQADMVKCPDITEPFIMWNMLMRFLSDEIYTSIGDILICVNPFKNIKGLYDNERIIAVKEQPDLQDLSESPHVYNMADAALKGLTNKNRTQSIVISGESGAGKTEQTKKCLQFYSHSSSVPLPYSKPRSSTIPDSDSISSRILSANPILEAFGNAKTVRNNNSSRFGKWMKIRFRRVSSAEVVMVGCHTDHYLLEKARLVSHSANERTFHIFYQLLSGELDPDLLTKVQLDDKSAHYFYYLSFGDTQVDSIDDGAELKTTLAAFETLGFESEEVEVLLASLAGVLFLGNVDFVETETDDTMAMDSSTPDLNSCASLLGVNPDRLARAVTTKERTVRGEAIISPLTGEQSKNSRDALAKGIYSAIFDWIMEKVNESMRIPVRNTMVPFIGILDIFGFEIFEENSFEQMCINYCNEKLQKHFVEQIIKKEEAMCKKENLSYTPSQIVDNTDVLELIEEPRFGLLPMLDEECKINKGSDKGFLSKATKAYKNNNRFKVDVHFEPSEFMIHHYAGSVKYETTGWMERNKDELPTHLEQMMAKSQNKFLELLFADKLEAKSKLDKATGPGHKHAQVTESGEFVKQLNSLADALESSQPHFIRCIKPNSQKQASLIEPELVVEQLRYSGVLEAVKIRKQGFPFRPTHKDFWKRYWPIAPNFETTVRDENSVDDDERCMTLLTLLQQLKVEKDQETLFQMVEYGLTRIFYRTEQHELLENLRRRKRSHFAIVIQKLQRGKVGRTRHENLSALRSTMYFFVEEFSKRAVFKSTEVATLASTLSAASESNLECLPAKEASRVLLVLQSRDDIRRAAIVRLKKLPTCTEDTTKVLNSIKEELQYAIENSMEGDESVKELIGEAENLEKYSSAQHGLEECTVAFNKDKINEALENIRNMEDTLKREFCNIAKKRAVETLQEIAEEEERLQKLVDMITHPDASAFAPEVALPLSEDHIEKIRMNLAPLEQEISAWESSMPRSDRGVSLVESARLTFEMRTAIIEDSLLADEKEFLDGNKGGEEDEGDEGDEGGEEEEEVEESEENAIKKLPTKFDVYLKKLSPLEFKIDPCVENELKFIKVNLAKQKYLPTIRENLSMPIAAGRIGEMDMSKVRTAAFDQINTEAKAQSYLQSDESSKKILDQASAVLTIRKHWKNSEWESVIACTSRPSLPKNIELIQEEVHWARLEAQDRIFLTEIEDLIKEGAMEKGSKIPIVKYSHLEDFLKKLQQQPEEPSKNIFFRSKSSGNVEMIGHSTENARSMASLEAIDTALLTIELRKLQDAEEWGSVLALFREGGISTKDHEKIEPSKSRRRRSIEMSGTIGKAGESLRSSIASVFSDLPDPDAKVVSRYPRATWTEEMTSAKSDASHRIVKQVLIPAMSDGGAIGLLGQVDTSNIHCGKLEAAIQQANELPLEMEGDTQELIEDSKLLLEFRKVLKKHKKDPFIKSFAELEKLADKRKKPISRSQPDYYRAKSSGNIEMSMLNLREEREAFSTEAGKPPRPGELELDLVVSEVRYMQLVRDIPTILKTGAATNAPGDTDFSSIEFQGLIFTMDSIEALPPAARQMDDLKRMTVGVEAIKDTRKALQEADEAEEADKAQMWRSAANIVKNLVESDCVEKLPSTCKDIVENELRHAVNECNHQIIELKAHHALNSGRLSGDISETSLDTVSFKDLEETLAFVNEVGYQTTANKNSIESLQLALKLRTLQIKDDPSSREELKAFLDSDISLESKAPLPKVLAEEIEFAKDMACNLAVIERIKSEIMKGKNEDWTPGLLKSQDPSIHVGLRDAILDARHLKRQTAPLTNVMVEAGSIISSIRQLISDRSNYGEVKKFITQYVSKSGAFKIAGIQSKVLHNMNSEVNIAECHIKVIELANRLYEEALENKIPIHTHLEKIGETKEFGSLKDSVEPLDMSKCNVGTMSSVVSDSWELLRVTRKDHNMPASYFKELVDVSDSICVLRQHLEEGNYAGVKKSLFDQDGKNKFVDKKEGDKRAAVKVDEDDEMRERIRHQLYMVYNQERIIARQENNDFQIHQLFLRALGAGGVSGEVGNVDYSNLSTTELQHCNQQVTQLRPRTPKSVELHMIAGVVLRIRAALKQEPRDWNLVKGELDQLKRNMSGKVEDYEMAKDEITLVQHELDNVRIVNTLSTALSTGWDKNSAVGDLKKSRINSDNLALAIRQVAEMVGSGQSKDAKELTAVASIMREIRSNLRHCLDIGGDATRQQEESEAWLLVGENIEKMEKLQKENPNGKGVKVTKMELKRVRQELNLYDASQGIVYALYQGSNAHVQKEIEKDVANIGPHIHTLEAAIKDAVNAKLENPKLTILLKNANSILKIRKSLLKANWNDVENECITFSLSQNINEHAKLEIDLSISEAHNQIVYQTLERCLHSGGATGEIGNLNLREIKVSVFQRAFEIVEDKKDSSYELRPQVKNLYAWAKLIYELRTAQRVSNPDSRSSKLVIDAIIDKMIAEKENQGGSFVEEYIESEYNLAVDDSMVRELKSQFQKIVKRGQAKEAVISLIDGFNTVKCLGNLEKDSIITEDLENLIEVMRESEFSSLRTNIRTAETILALRKAQLDDDYNTIKRVIRETTQDSDDTGHWSILPEAHKEMKLSILYLKDFEAHQALRSIFEENGSFNRPDQDRDAEDREERTRRASVWAGKEVTVGRKYSMEATNDDHIDFDTVNTEEITEALVVAKKLTVKGRSKVVSTLMNTVRTIGEMRKAMKVGDWPTVGDIIANLDEKNIHILANREIKCIKGILDQRKYQKLLLEGLKNGAPHCENGFVDSSFGSMEQLESAVKKSEMRVGSVGGQLSNEVQWLRKSCIRVIKIRSLIKQLEFDKAKNAARQASQAFEEETGHYDTEWKHYVAEELDKYERELTKKQDFAKIIRDIQRATASCNVNEMKEAIMEAKNSKLEECPDLSTRRSIIHAKRILKETSIVEKTLVDEGLKKCNQKKLEASLRRAEELNLSTEITEHSKEELRKLKELRRRLAKAICFMKRDEMGKVLALSRKMEEANEEREEGGNYFGLRNTSYSNMKNFSSVEYLHELPVNVSTYLQLELAKANAVGGGGLADLVDLTIRIKEKIFASNASQKDFGNLNTFRGLREEGDFARHRMIIDDKLASGMLQFSRKAIPTSLTRLPTNLSSLAVRLFRQNMLGWLGVRRFSHPHVLVQQILKVCVKIEGIRDEVYCQIFKQMEGCGGGEVRVKLWVLLKLCLGSFPPSEALENYVEFLLIKNDRVECIEVMHNCVLDWRIMRERELGEGEKGGRKGGKDRKERKEVELGDIVEAQKFFEGVDFEGGAASGQRKLDELTIAHTNTEWLRRFMLLSGGKGSMDAEELRKGLNARSCEIGDLRALRFLVCADLAAAKGGKTKKEDFSDDLEVANMAEYVESVHRIVMERSKGKDSYLARKSHTLDNVNFDVDWFKGAVKFARSQMHRIRNKLCGKGGTFHRVAHKSVRQALVEQFEKNKKKAMMQDEIDAEEENAPDDEVAMIKKSKGKRAKKKTAVIARKLSTGVTEVVGTSAAISVPNRFKLEDMHRVRGEDGGDGMGKAKRAGRKRTSSVEQIELENESGEEVSDLDFSEEEDEEDDEDEDKEEGGKKTTSLGRGGEGVGGGGGKGKRFRASISGFDMITMALPMEKMLRQQEEGDKKEMEEGVRGGGVADVEAMVEAKVEGEVKAHLERPTIIRKRGGKKTISRFMPAFIEEEEEEGI</sequence>
<feature type="region of interest" description="Disordered" evidence="8">
    <location>
        <begin position="2709"/>
        <end position="2728"/>
    </location>
</feature>
<dbReference type="PRINTS" id="PR00193">
    <property type="entry name" value="MYOSINHEAVY"/>
</dbReference>
<keyword evidence="1 6" id="KW-0547">Nucleotide-binding</keyword>
<dbReference type="GO" id="GO:0007015">
    <property type="term" value="P:actin filament organization"/>
    <property type="evidence" value="ECO:0007669"/>
    <property type="project" value="TreeGrafter"/>
</dbReference>
<evidence type="ECO:0000256" key="4">
    <source>
        <dbReference type="ARBA" id="ARBA00023175"/>
    </source>
</evidence>
<feature type="coiled-coil region" evidence="7">
    <location>
        <begin position="953"/>
        <end position="1006"/>
    </location>
</feature>
<protein>
    <submittedName>
        <fullName evidence="11">Uncharacterized protein</fullName>
    </submittedName>
</protein>
<dbReference type="Gene3D" id="1.20.58.530">
    <property type="match status" value="1"/>
</dbReference>
<dbReference type="SMART" id="SM00139">
    <property type="entry name" value="MyTH4"/>
    <property type="match status" value="1"/>
</dbReference>
<dbReference type="InterPro" id="IPR027417">
    <property type="entry name" value="P-loop_NTPase"/>
</dbReference>
<feature type="compositionally biased region" description="Acidic residues" evidence="8">
    <location>
        <begin position="3645"/>
        <end position="3675"/>
    </location>
</feature>
<evidence type="ECO:0000259" key="9">
    <source>
        <dbReference type="PROSITE" id="PS51016"/>
    </source>
</evidence>
<dbReference type="PROSITE" id="PS51456">
    <property type="entry name" value="MYOSIN_MOTOR"/>
    <property type="match status" value="1"/>
</dbReference>
<feature type="region of interest" description="Disordered" evidence="8">
    <location>
        <begin position="3616"/>
        <end position="3701"/>
    </location>
</feature>
<dbReference type="Gene3D" id="1.20.120.720">
    <property type="entry name" value="Myosin VI head, motor domain, U50 subdomain"/>
    <property type="match status" value="1"/>
</dbReference>
<accession>A0A9W7ACQ9</accession>
<keyword evidence="3 6" id="KW-0518">Myosin</keyword>
<proteinExistence type="inferred from homology"/>
<feature type="region of interest" description="Disordered" evidence="8">
    <location>
        <begin position="1373"/>
        <end position="1392"/>
    </location>
</feature>
<evidence type="ECO:0000259" key="10">
    <source>
        <dbReference type="PROSITE" id="PS51456"/>
    </source>
</evidence>
<dbReference type="Gene3D" id="1.25.40.530">
    <property type="entry name" value="MyTH4 domain"/>
    <property type="match status" value="1"/>
</dbReference>
<reference evidence="11" key="1">
    <citation type="submission" date="2022-07" db="EMBL/GenBank/DDBJ databases">
        <title>Genome analysis of Parmales, a sister group of diatoms, reveals the evolutionary specialization of diatoms from phago-mixotrophs to photoautotrophs.</title>
        <authorList>
            <person name="Ban H."/>
            <person name="Sato S."/>
            <person name="Yoshikawa S."/>
            <person name="Kazumasa Y."/>
            <person name="Nakamura Y."/>
            <person name="Ichinomiya M."/>
            <person name="Saitoh K."/>
            <person name="Sato N."/>
            <person name="Blanc-Mathieu R."/>
            <person name="Endo H."/>
            <person name="Kuwata A."/>
            <person name="Ogata H."/>
        </authorList>
    </citation>
    <scope>NUCLEOTIDE SEQUENCE</scope>
</reference>
<feature type="region of interest" description="Actin-binding" evidence="6">
    <location>
        <begin position="663"/>
        <end position="685"/>
    </location>
</feature>